<sequence>MSVYASTSFASDISTRTAIRTTPHALLPALNALLASLLVPITLSSLSLATPSLLLTILESLLETRFTTIAQDVRSSWERKHRTEVTEFLVDAIAEVLDRSDAVEAPKLRTVEIASVVKGREEGIATLVEGLLRIAERMGLVRGSGREDEDRSTTIHDDSRAPTPTPQHPRREDPPSQAELPTPLATSTPPYRPSSSLSTSSRVSLRHVVAISPPLTPQHQPAPVTPRSTLRLQGLANALASASPRRDRPPLFVPPTMVSGSHKDVVRPVPRRGVTRAEVDDLFSSRVLEAQTGDEQSRSREESAKNASHRRRAKGKGKAREEVCECGASIIGDGEEAEVCTCAEHVQESSPPPPPRRKHQHRSTRQTPIYESSASDDPPPQLPTRTVPSVTPRPPPRHSRSHSASSHPRHHTTSTSTSAPSQPAVQIHHARSGYLSVVGESEIEAFERSQRVKKKGRSKSADLGMREGRRVEEAGRGGEGELKLEPPKGWGWVRIEDEGLAGLSNREHHTTGAHLGRSPPRHPANSSPKPAPETPSPYTLLLLSQRARLAEKLRDLKLGKMERERGRPFLEETTEVEEEEEERGERVVVRRRVERVGEGWWRGEVR</sequence>
<proteinExistence type="predicted"/>
<protein>
    <submittedName>
        <fullName evidence="2">Uncharacterized protein</fullName>
    </submittedName>
</protein>
<feature type="region of interest" description="Disordered" evidence="1">
    <location>
        <begin position="446"/>
        <end position="487"/>
    </location>
</feature>
<reference evidence="2 3" key="1">
    <citation type="submission" date="2016-07" db="EMBL/GenBank/DDBJ databases">
        <title>Pervasive Adenine N6-methylation of Active Genes in Fungi.</title>
        <authorList>
            <consortium name="DOE Joint Genome Institute"/>
            <person name="Mondo S.J."/>
            <person name="Dannebaum R.O."/>
            <person name="Kuo R.C."/>
            <person name="Labutti K."/>
            <person name="Haridas S."/>
            <person name="Kuo A."/>
            <person name="Salamov A."/>
            <person name="Ahrendt S.R."/>
            <person name="Lipzen A."/>
            <person name="Sullivan W."/>
            <person name="Andreopoulos W.B."/>
            <person name="Clum A."/>
            <person name="Lindquist E."/>
            <person name="Daum C."/>
            <person name="Ramamoorthy G.K."/>
            <person name="Gryganskyi A."/>
            <person name="Culley D."/>
            <person name="Magnuson J.K."/>
            <person name="James T.Y."/>
            <person name="O'Malley M.A."/>
            <person name="Stajich J.E."/>
            <person name="Spatafora J.W."/>
            <person name="Visel A."/>
            <person name="Grigoriev I.V."/>
        </authorList>
    </citation>
    <scope>NUCLEOTIDE SEQUENCE [LARGE SCALE GENOMIC DNA]</scope>
    <source>
        <strain evidence="2 3">62-1032</strain>
    </source>
</reference>
<name>A0A1Y2FQ47_9BASI</name>
<evidence type="ECO:0000313" key="2">
    <source>
        <dbReference type="EMBL" id="ORY86049.1"/>
    </source>
</evidence>
<feature type="compositionally biased region" description="Polar residues" evidence="1">
    <location>
        <begin position="365"/>
        <end position="375"/>
    </location>
</feature>
<accession>A0A1Y2FQ47</accession>
<feature type="region of interest" description="Disordered" evidence="1">
    <location>
        <begin position="285"/>
        <end position="322"/>
    </location>
</feature>
<dbReference type="EMBL" id="MCGR01000015">
    <property type="protein sequence ID" value="ORY86049.1"/>
    <property type="molecule type" value="Genomic_DNA"/>
</dbReference>
<feature type="region of interest" description="Disordered" evidence="1">
    <location>
        <begin position="501"/>
        <end position="539"/>
    </location>
</feature>
<dbReference type="AlphaFoldDB" id="A0A1Y2FQ47"/>
<dbReference type="InParanoid" id="A0A1Y2FQ47"/>
<keyword evidence="3" id="KW-1185">Reference proteome</keyword>
<feature type="compositionally biased region" description="Basic and acidic residues" evidence="1">
    <location>
        <begin position="144"/>
        <end position="160"/>
    </location>
</feature>
<organism evidence="2 3">
    <name type="scientific">Leucosporidium creatinivorum</name>
    <dbReference type="NCBI Taxonomy" id="106004"/>
    <lineage>
        <taxon>Eukaryota</taxon>
        <taxon>Fungi</taxon>
        <taxon>Dikarya</taxon>
        <taxon>Basidiomycota</taxon>
        <taxon>Pucciniomycotina</taxon>
        <taxon>Microbotryomycetes</taxon>
        <taxon>Leucosporidiales</taxon>
        <taxon>Leucosporidium</taxon>
    </lineage>
</organism>
<comment type="caution">
    <text evidence="2">The sequence shown here is derived from an EMBL/GenBank/DDBJ whole genome shotgun (WGS) entry which is preliminary data.</text>
</comment>
<feature type="compositionally biased region" description="Basic and acidic residues" evidence="1">
    <location>
        <begin position="464"/>
        <end position="486"/>
    </location>
</feature>
<feature type="compositionally biased region" description="Basic residues" evidence="1">
    <location>
        <begin position="355"/>
        <end position="364"/>
    </location>
</feature>
<feature type="compositionally biased region" description="Basic and acidic residues" evidence="1">
    <location>
        <begin position="295"/>
        <end position="304"/>
    </location>
</feature>
<evidence type="ECO:0000313" key="3">
    <source>
        <dbReference type="Proteomes" id="UP000193467"/>
    </source>
</evidence>
<gene>
    <name evidence="2" type="ORF">BCR35DRAFT_351595</name>
</gene>
<feature type="region of interest" description="Disordered" evidence="1">
    <location>
        <begin position="143"/>
        <end position="202"/>
    </location>
</feature>
<dbReference type="Proteomes" id="UP000193467">
    <property type="component" value="Unassembled WGS sequence"/>
</dbReference>
<feature type="compositionally biased region" description="Basic residues" evidence="1">
    <location>
        <begin position="307"/>
        <end position="317"/>
    </location>
</feature>
<evidence type="ECO:0000256" key="1">
    <source>
        <dbReference type="SAM" id="MobiDB-lite"/>
    </source>
</evidence>
<feature type="compositionally biased region" description="Low complexity" evidence="1">
    <location>
        <begin position="186"/>
        <end position="202"/>
    </location>
</feature>
<feature type="region of interest" description="Disordered" evidence="1">
    <location>
        <begin position="346"/>
        <end position="433"/>
    </location>
</feature>
<feature type="compositionally biased region" description="Basic residues" evidence="1">
    <location>
        <begin position="395"/>
        <end position="412"/>
    </location>
</feature>